<comment type="caution">
    <text evidence="20">The sequence shown here is derived from an EMBL/GenBank/DDBJ whole genome shotgun (WGS) entry which is preliminary data.</text>
</comment>
<dbReference type="InterPro" id="IPR005480">
    <property type="entry name" value="CPSase_lsu_oligo"/>
</dbReference>
<dbReference type="Gene3D" id="3.30.470.20">
    <property type="entry name" value="ATP-grasp fold, B domain"/>
    <property type="match status" value="2"/>
</dbReference>
<dbReference type="SUPFAM" id="SSF54506">
    <property type="entry name" value="Diaminopimelate epimerase-like"/>
    <property type="match status" value="2"/>
</dbReference>
<comment type="cofactor">
    <cofactor evidence="1">
        <name>Mn(2+)</name>
        <dbReference type="ChEBI" id="CHEBI:29035"/>
    </cofactor>
</comment>
<keyword evidence="16" id="KW-0963">Cytoplasm</keyword>
<feature type="binding site" evidence="17">
    <location>
        <position position="827"/>
    </location>
    <ligand>
        <name>Mg(2+)</name>
        <dbReference type="ChEBI" id="CHEBI:18420"/>
        <label>4</label>
    </ligand>
</feature>
<dbReference type="FunFam" id="3.30.470.20:FF:000001">
    <property type="entry name" value="Carbamoyl-phosphate synthase large chain"/>
    <property type="match status" value="1"/>
</dbReference>
<dbReference type="InterPro" id="IPR013815">
    <property type="entry name" value="ATP_grasp_subdomain_1"/>
</dbReference>
<organism evidence="20 21">
    <name type="scientific">Evtepia gabavorous</name>
    <dbReference type="NCBI Taxonomy" id="2211183"/>
    <lineage>
        <taxon>Bacteria</taxon>
        <taxon>Bacillati</taxon>
        <taxon>Bacillota</taxon>
        <taxon>Clostridia</taxon>
        <taxon>Eubacteriales</taxon>
        <taxon>Evtepia</taxon>
    </lineage>
</organism>
<accession>A0A3E2B543</accession>
<evidence type="ECO:0000259" key="18">
    <source>
        <dbReference type="PROSITE" id="PS50975"/>
    </source>
</evidence>
<keyword evidence="8 17" id="KW-0677">Repeat</keyword>
<feature type="binding site" evidence="17">
    <location>
        <position position="175"/>
    </location>
    <ligand>
        <name>ATP</name>
        <dbReference type="ChEBI" id="CHEBI:30616"/>
        <label>1</label>
    </ligand>
</feature>
<dbReference type="EMBL" id="QQRQ01000004">
    <property type="protein sequence ID" value="RFT07150.1"/>
    <property type="molecule type" value="Genomic_DNA"/>
</dbReference>
<feature type="region of interest" description="Carboxyphosphate synthetic domain" evidence="17">
    <location>
        <begin position="1"/>
        <end position="401"/>
    </location>
</feature>
<feature type="binding site" evidence="17">
    <location>
        <position position="298"/>
    </location>
    <ligand>
        <name>Mg(2+)</name>
        <dbReference type="ChEBI" id="CHEBI:18420"/>
        <label>1</label>
    </ligand>
</feature>
<evidence type="ECO:0000256" key="8">
    <source>
        <dbReference type="ARBA" id="ARBA00022737"/>
    </source>
</evidence>
<comment type="catalytic activity">
    <reaction evidence="16">
        <text>(2S,6S)-2,6-diaminopimelate = meso-2,6-diaminopimelate</text>
        <dbReference type="Rhea" id="RHEA:15393"/>
        <dbReference type="ChEBI" id="CHEBI:57609"/>
        <dbReference type="ChEBI" id="CHEBI:57791"/>
        <dbReference type="EC" id="5.1.1.7"/>
    </reaction>
</comment>
<dbReference type="NCBIfam" id="NF009455">
    <property type="entry name" value="PRK12815.1"/>
    <property type="match status" value="1"/>
</dbReference>
<comment type="pathway">
    <text evidence="2 17">Amino-acid biosynthesis; L-arginine biosynthesis; carbamoyl phosphate from bicarbonate: step 1/1.</text>
</comment>
<dbReference type="InterPro" id="IPR001653">
    <property type="entry name" value="DAP_epimerase_DapF"/>
</dbReference>
<dbReference type="FunFam" id="3.40.50.20:FF:000001">
    <property type="entry name" value="Carbamoyl-phosphate synthase large chain"/>
    <property type="match status" value="1"/>
</dbReference>
<keyword evidence="21" id="KW-1185">Reference proteome</keyword>
<evidence type="ECO:0000313" key="20">
    <source>
        <dbReference type="EMBL" id="RFT07150.1"/>
    </source>
</evidence>
<feature type="binding site" evidence="17">
    <location>
        <position position="298"/>
    </location>
    <ligand>
        <name>ATP</name>
        <dbReference type="ChEBI" id="CHEBI:30616"/>
        <label>1</label>
    </ligand>
</feature>
<dbReference type="GO" id="GO:0008837">
    <property type="term" value="F:diaminopimelate epimerase activity"/>
    <property type="evidence" value="ECO:0007669"/>
    <property type="project" value="UniProtKB-UniRule"/>
</dbReference>
<feature type="binding site" evidence="17">
    <location>
        <position position="825"/>
    </location>
    <ligand>
        <name>ATP</name>
        <dbReference type="ChEBI" id="CHEBI:30616"/>
        <label>2</label>
    </ligand>
</feature>
<feature type="binding site" evidence="17">
    <location>
        <position position="284"/>
    </location>
    <ligand>
        <name>Mg(2+)</name>
        <dbReference type="ChEBI" id="CHEBI:18420"/>
        <label>1</label>
    </ligand>
</feature>
<feature type="binding site" evidence="17">
    <location>
        <position position="825"/>
    </location>
    <ligand>
        <name>Mn(2+)</name>
        <dbReference type="ChEBI" id="CHEBI:29035"/>
        <label>4</label>
    </ligand>
</feature>
<dbReference type="HAMAP" id="MF_01210_B">
    <property type="entry name" value="CPSase_L_chain_B"/>
    <property type="match status" value="1"/>
</dbReference>
<dbReference type="GO" id="GO:0044205">
    <property type="term" value="P:'de novo' UMP biosynthetic process"/>
    <property type="evidence" value="ECO:0007669"/>
    <property type="project" value="UniProtKB-UniRule"/>
</dbReference>
<feature type="binding site" evidence="17">
    <location>
        <position position="243"/>
    </location>
    <ligand>
        <name>ATP</name>
        <dbReference type="ChEBI" id="CHEBI:30616"/>
        <label>1</label>
    </ligand>
</feature>
<feature type="binding site" evidence="17">
    <location>
        <position position="298"/>
    </location>
    <ligand>
        <name>Mn(2+)</name>
        <dbReference type="ChEBI" id="CHEBI:29035"/>
        <label>1</label>
    </ligand>
</feature>
<dbReference type="UniPathway" id="UPA00070">
    <property type="reaction ID" value="UER00115"/>
</dbReference>
<protein>
    <recommendedName>
        <fullName evidence="16 17">Multifunctional fusion protein</fullName>
    </recommendedName>
    <domain>
        <recommendedName>
            <fullName evidence="16">Diaminopimelate epimerase</fullName>
            <shortName evidence="16">DAP epimerase</shortName>
            <ecNumber evidence="16">5.1.1.7</ecNumber>
        </recommendedName>
        <alternativeName>
            <fullName evidence="16">PLP-independent amino acid racemase</fullName>
        </alternativeName>
    </domain>
    <domain>
        <recommendedName>
            <fullName evidence="17">Carbamoyl phosphate synthase large chain</fullName>
            <ecNumber evidence="17">6.3.4.16</ecNumber>
            <ecNumber evidence="17">6.3.5.5</ecNumber>
        </recommendedName>
        <alternativeName>
            <fullName evidence="17">Carbamoyl phosphate synthetase ammonia chain</fullName>
        </alternativeName>
    </domain>
</protein>
<keyword evidence="10 17" id="KW-0067">ATP-binding</keyword>
<dbReference type="GO" id="GO:0046872">
    <property type="term" value="F:metal ion binding"/>
    <property type="evidence" value="ECO:0007669"/>
    <property type="project" value="UniProtKB-KW"/>
</dbReference>
<dbReference type="NCBIfam" id="NF003671">
    <property type="entry name" value="PRK05294.1"/>
    <property type="match status" value="1"/>
</dbReference>
<feature type="binding site" evidence="17">
    <location>
        <position position="773"/>
    </location>
    <ligand>
        <name>ATP</name>
        <dbReference type="ChEBI" id="CHEBI:30616"/>
        <label>2</label>
    </ligand>
</feature>
<dbReference type="GO" id="GO:0005737">
    <property type="term" value="C:cytoplasm"/>
    <property type="evidence" value="ECO:0007669"/>
    <property type="project" value="UniProtKB-SubCell"/>
</dbReference>
<feature type="site" description="Could be important to modulate the pK values of the two catalytic cysteine residues" evidence="16">
    <location>
        <position position="1274"/>
    </location>
</feature>
<evidence type="ECO:0000256" key="5">
    <source>
        <dbReference type="ARBA" id="ARBA00022598"/>
    </source>
</evidence>
<feature type="domain" description="ATP-grasp" evidence="18">
    <location>
        <begin position="133"/>
        <end position="327"/>
    </location>
</feature>
<comment type="pathway">
    <text evidence="17">Pyrimidine metabolism; UMP biosynthesis via de novo pathway; (S)-dihydroorotate from bicarbonate: step 1/3.</text>
</comment>
<dbReference type="InterPro" id="IPR011761">
    <property type="entry name" value="ATP-grasp"/>
</dbReference>
<sequence>MPKDTSIKKVLVIGSGPIVIGQAAEFDYAGTQACRVLKQEGVETILVNSNPATIMTDNAMADAVYLEPLTTETIKRIILETQPDSLLAGLGGQTGLTIAMELDHEGFLKEHNVRLIGTNADAIDKAEDRQLFKDAMAKIGQPTIPSDTAHDIETCVAIANRIGYPVIVRPAFTLGGGGGGVAYNEEELREVGSVGLDYSPITQVLIEKYIFGWKEIEFEVMRDHKGTAITICSMENFDPVGIHTGDSIVVAPALTLADKEYQMLRSAALKIIEELGIEGGCNCQFALNPDSFEYAVIEVNPRVSRSSALASKATGYPIAKITAKIALGYTLDEIKNDVTGETFACFEPAVDYVVVKFPKWPFDKFHGASRKLGSQMKATGEVMSIAHTFEAALMKAVRGAEIKLDSLHSQDTTGRSLDERLASMDDLRLFTIFEALSQGVSVDHIHDITKIDKWFICKLQNLVAFEASLQGGLTEQIYLQAKKYGYPDKTLARLAGVDPAALPHRSPSYKMVDTCAAEFQAQTPYFYATYDEHCDARNFPRTGRDTVIVLGSGPIRIGQGIEFDYSSVHCVQTLKELGYDVVIINNNPETVSTDYDTADRLYFEPLTPEDVMGVIEVEHPVGVVVAFGGQTAIALTEFLDQQGIPILGTSADGIDMAEDRGRFDALLEDLGIRRPKGMSVTTLEEALDASEALGFPVLLRPSYVIGGQNMVIAHGREDVEKYMGVILSGGIKNDVLVDKYMPGTELEVDVISDGTDVLMPGIMEHIERAGVHSGDSIAVYPPYSLTDKMMRVVVECSEKLALALGTKGLVNIQYLVYQGELFVIEVNPRASRTVPYLSKVTGIPMVDLATKIMMGASLKTLGYPSGLWKIPPYYAVKVPVFSFEKITDANAILGPEMKSTGEVLGLGRTFNEALFKGFAAAGYRHYMGKGVLLSVENHELPEVVGLAKKFDDLKMPMYATADTASAIRSLGIQVHEIPPIVPGSEAYQLMEAGKIGLIVYTGALYDDTIREYIELHREAVRHSIASITALDTANAMANMIASRFHLDNTELVDLNRMRKERQLLPFAKMQGCGNDYIFFDNRKGTITSPGSLCVSLCDRHYGIGGYGIVLIEDSRVADARMRIFNRDGTEGAMAGNAIRCVGKYLYDKRIVKKEYMTIETAGGIKSLLLYTRNGKANTISVGMGKADLDAMSLPTTLPGSTIINRPVEIAGGTYHITCASVGNPHCVVFCDDPSALDLETLGPKFERASYFPERINTEFVRIVNEDTLRMRVYERGNGETVACGTGACAAVIAATENGFVEKGKDITVKLVGGDLVVKYTDHEVILTGDAVLVYEGVVEY</sequence>
<feature type="binding site" evidence="17">
    <location>
        <position position="298"/>
    </location>
    <ligand>
        <name>Mn(2+)</name>
        <dbReference type="ChEBI" id="CHEBI:29035"/>
        <label>2</label>
    </ligand>
</feature>
<dbReference type="GO" id="GO:0004088">
    <property type="term" value="F:carbamoyl-phosphate synthase (glutamine-hydrolyzing) activity"/>
    <property type="evidence" value="ECO:0007669"/>
    <property type="project" value="UniProtKB-UniRule"/>
</dbReference>
<feature type="binding site" evidence="17">
    <location>
        <position position="210"/>
    </location>
    <ligand>
        <name>ATP</name>
        <dbReference type="ChEBI" id="CHEBI:30616"/>
        <label>1</label>
    </ligand>
</feature>
<evidence type="ECO:0000256" key="7">
    <source>
        <dbReference type="ARBA" id="ARBA00022723"/>
    </source>
</evidence>
<keyword evidence="6 16" id="KW-0028">Amino-acid biosynthesis</keyword>
<evidence type="ECO:0000256" key="6">
    <source>
        <dbReference type="ARBA" id="ARBA00022605"/>
    </source>
</evidence>
<comment type="similarity">
    <text evidence="16">Belongs to the diaminopimelate epimerase family.</text>
</comment>
<feature type="binding site" evidence="17">
    <location>
        <position position="827"/>
    </location>
    <ligand>
        <name>Mn(2+)</name>
        <dbReference type="ChEBI" id="CHEBI:29035"/>
        <label>4</label>
    </ligand>
</feature>
<evidence type="ECO:0000256" key="13">
    <source>
        <dbReference type="ARBA" id="ARBA00023211"/>
    </source>
</evidence>
<dbReference type="PROSITE" id="PS00867">
    <property type="entry name" value="CPSASE_2"/>
    <property type="match status" value="2"/>
</dbReference>
<dbReference type="UniPathway" id="UPA00068">
    <property type="reaction ID" value="UER00171"/>
</dbReference>
<dbReference type="PROSITE" id="PS50975">
    <property type="entry name" value="ATP_GRASP"/>
    <property type="match status" value="2"/>
</dbReference>
<keyword evidence="16" id="KW-0413">Isomerase</keyword>
<feature type="binding site" evidence="17">
    <location>
        <position position="284"/>
    </location>
    <ligand>
        <name>ATP</name>
        <dbReference type="ChEBI" id="CHEBI:30616"/>
        <label>1</label>
    </ligand>
</feature>
<feature type="binding site" evidence="17">
    <location>
        <position position="284"/>
    </location>
    <ligand>
        <name>Mn(2+)</name>
        <dbReference type="ChEBI" id="CHEBI:29035"/>
        <label>1</label>
    </ligand>
</feature>
<comment type="similarity">
    <text evidence="3 17">Belongs to the CarB family.</text>
</comment>
<dbReference type="GO" id="GO:0006526">
    <property type="term" value="P:L-arginine biosynthetic process"/>
    <property type="evidence" value="ECO:0007669"/>
    <property type="project" value="UniProtKB-UniRule"/>
</dbReference>
<feature type="binding site" evidence="17">
    <location>
        <position position="825"/>
    </location>
    <ligand>
        <name>Mg(2+)</name>
        <dbReference type="ChEBI" id="CHEBI:18420"/>
        <label>3</label>
    </ligand>
</feature>
<dbReference type="PROSITE" id="PS00866">
    <property type="entry name" value="CPSASE_1"/>
    <property type="match status" value="1"/>
</dbReference>
<evidence type="ECO:0000256" key="17">
    <source>
        <dbReference type="HAMAP-Rule" id="MF_01210"/>
    </source>
</evidence>
<dbReference type="GO" id="GO:0006541">
    <property type="term" value="P:glutamine metabolic process"/>
    <property type="evidence" value="ECO:0007669"/>
    <property type="project" value="TreeGrafter"/>
</dbReference>
<comment type="catalytic activity">
    <reaction evidence="14 17">
        <text>hydrogencarbonate + NH4(+) + 2 ATP = carbamoyl phosphate + 2 ADP + phosphate + 2 H(+)</text>
        <dbReference type="Rhea" id="RHEA:18029"/>
        <dbReference type="ChEBI" id="CHEBI:15378"/>
        <dbReference type="ChEBI" id="CHEBI:17544"/>
        <dbReference type="ChEBI" id="CHEBI:28938"/>
        <dbReference type="ChEBI" id="CHEBI:30616"/>
        <dbReference type="ChEBI" id="CHEBI:43474"/>
        <dbReference type="ChEBI" id="CHEBI:58228"/>
        <dbReference type="ChEBI" id="CHEBI:456216"/>
        <dbReference type="EC" id="6.3.4.16"/>
    </reaction>
</comment>
<feature type="binding site" evidence="17">
    <location>
        <position position="739"/>
    </location>
    <ligand>
        <name>ATP</name>
        <dbReference type="ChEBI" id="CHEBI:30616"/>
        <label>2</label>
    </ligand>
</feature>
<dbReference type="Gene3D" id="3.40.50.1380">
    <property type="entry name" value="Methylglyoxal synthase-like domain"/>
    <property type="match status" value="1"/>
</dbReference>
<keyword evidence="5 17" id="KW-0436">Ligase</keyword>
<dbReference type="Gene3D" id="1.10.1030.10">
    <property type="entry name" value="Carbamoyl-phosphate synthetase, large subunit oligomerisation domain"/>
    <property type="match status" value="1"/>
</dbReference>
<evidence type="ECO:0000256" key="10">
    <source>
        <dbReference type="ARBA" id="ARBA00022840"/>
    </source>
</evidence>
<dbReference type="EC" id="6.3.4.16" evidence="17"/>
<dbReference type="InterPro" id="IPR036897">
    <property type="entry name" value="CarbamoylP_synth_lsu_oligo_sf"/>
</dbReference>
<evidence type="ECO:0000256" key="3">
    <source>
        <dbReference type="ARBA" id="ARBA00009799"/>
    </source>
</evidence>
<dbReference type="Gene3D" id="3.30.1490.20">
    <property type="entry name" value="ATP-grasp fold, A domain"/>
    <property type="match status" value="1"/>
</dbReference>
<feature type="binding site" evidence="17">
    <location>
        <position position="700"/>
    </location>
    <ligand>
        <name>ATP</name>
        <dbReference type="ChEBI" id="CHEBI:30616"/>
        <label>2</label>
    </ligand>
</feature>
<evidence type="ECO:0000256" key="1">
    <source>
        <dbReference type="ARBA" id="ARBA00001936"/>
    </source>
</evidence>
<comment type="pathway">
    <text evidence="16">Amino-acid biosynthesis; L-lysine biosynthesis via DAP pathway; DL-2,6-diaminopimelate from LL-2,6-diaminopimelate: step 1/1.</text>
</comment>
<dbReference type="PRINTS" id="PR00098">
    <property type="entry name" value="CPSASE"/>
</dbReference>
<dbReference type="InterPro" id="IPR036914">
    <property type="entry name" value="MGS-like_dom_sf"/>
</dbReference>
<feature type="binding site" evidence="17">
    <location>
        <position position="813"/>
    </location>
    <ligand>
        <name>ATP</name>
        <dbReference type="ChEBI" id="CHEBI:30616"/>
        <label>2</label>
    </ligand>
</feature>
<dbReference type="SUPFAM" id="SSF52440">
    <property type="entry name" value="PreATP-grasp domain"/>
    <property type="match status" value="2"/>
</dbReference>
<feature type="binding site" evidence="16">
    <location>
        <begin position="1274"/>
        <end position="1275"/>
    </location>
    <ligand>
        <name>substrate</name>
    </ligand>
</feature>
<feature type="binding site" evidence="17">
    <location>
        <position position="215"/>
    </location>
    <ligand>
        <name>ATP</name>
        <dbReference type="ChEBI" id="CHEBI:30616"/>
        <label>1</label>
    </ligand>
</feature>
<dbReference type="FunFam" id="3.30.470.20:FF:000026">
    <property type="entry name" value="Carbamoyl-phosphate synthase large chain"/>
    <property type="match status" value="1"/>
</dbReference>
<feature type="binding site" evidence="17">
    <location>
        <position position="825"/>
    </location>
    <ligand>
        <name>Mg(2+)</name>
        <dbReference type="ChEBI" id="CHEBI:18420"/>
        <label>4</label>
    </ligand>
</feature>
<dbReference type="UniPathway" id="UPA00034">
    <property type="reaction ID" value="UER00025"/>
</dbReference>
<dbReference type="GeneID" id="97994897"/>
<dbReference type="InterPro" id="IPR006275">
    <property type="entry name" value="CPSase_lsu"/>
</dbReference>
<dbReference type="PROSITE" id="PS51855">
    <property type="entry name" value="MGS"/>
    <property type="match status" value="1"/>
</dbReference>
<dbReference type="Gene3D" id="3.40.50.20">
    <property type="match status" value="2"/>
</dbReference>
<gene>
    <name evidence="16" type="primary">dapF</name>
    <name evidence="17" type="synonym">carB</name>
    <name evidence="20" type="ORF">DV520_03955</name>
</gene>
<feature type="binding site" evidence="17">
    <location>
        <position position="770"/>
    </location>
    <ligand>
        <name>ATP</name>
        <dbReference type="ChEBI" id="CHEBI:30616"/>
        <label>2</label>
    </ligand>
</feature>
<evidence type="ECO:0000256" key="16">
    <source>
        <dbReference type="HAMAP-Rule" id="MF_00197"/>
    </source>
</evidence>
<dbReference type="SUPFAM" id="SSF52335">
    <property type="entry name" value="Methylglyoxal synthase-like"/>
    <property type="match status" value="1"/>
</dbReference>
<dbReference type="PANTHER" id="PTHR11405">
    <property type="entry name" value="CARBAMOYLTRANSFERASE FAMILY MEMBER"/>
    <property type="match status" value="1"/>
</dbReference>
<evidence type="ECO:0000256" key="14">
    <source>
        <dbReference type="ARBA" id="ARBA00047359"/>
    </source>
</evidence>
<dbReference type="NCBIfam" id="TIGR00652">
    <property type="entry name" value="DapF"/>
    <property type="match status" value="1"/>
</dbReference>
<dbReference type="FunFam" id="3.40.50.20:FF:000002">
    <property type="entry name" value="Carbamoyl-phosphate synthase large chain"/>
    <property type="match status" value="1"/>
</dbReference>
<feature type="binding site" evidence="17">
    <location>
        <position position="772"/>
    </location>
    <ligand>
        <name>ATP</name>
        <dbReference type="ChEBI" id="CHEBI:30616"/>
        <label>2</label>
    </ligand>
</feature>
<dbReference type="InterPro" id="IPR016185">
    <property type="entry name" value="PreATP-grasp_dom_sf"/>
</dbReference>
<proteinExistence type="inferred from homology"/>
<comment type="catalytic activity">
    <reaction evidence="15 17">
        <text>hydrogencarbonate + L-glutamine + 2 ATP + H2O = carbamoyl phosphate + L-glutamate + 2 ADP + phosphate + 2 H(+)</text>
        <dbReference type="Rhea" id="RHEA:18633"/>
        <dbReference type="ChEBI" id="CHEBI:15377"/>
        <dbReference type="ChEBI" id="CHEBI:15378"/>
        <dbReference type="ChEBI" id="CHEBI:17544"/>
        <dbReference type="ChEBI" id="CHEBI:29985"/>
        <dbReference type="ChEBI" id="CHEBI:30616"/>
        <dbReference type="ChEBI" id="CHEBI:43474"/>
        <dbReference type="ChEBI" id="CHEBI:58228"/>
        <dbReference type="ChEBI" id="CHEBI:58359"/>
        <dbReference type="ChEBI" id="CHEBI:456216"/>
        <dbReference type="EC" id="6.3.5.5"/>
    </reaction>
</comment>
<feature type="binding site" evidence="17">
    <location>
        <position position="813"/>
    </location>
    <ligand>
        <name>Mn(2+)</name>
        <dbReference type="ChEBI" id="CHEBI:29035"/>
        <label>3</label>
    </ligand>
</feature>
<feature type="binding site" evidence="17">
    <location>
        <position position="300"/>
    </location>
    <ligand>
        <name>Mg(2+)</name>
        <dbReference type="ChEBI" id="CHEBI:18420"/>
        <label>2</label>
    </ligand>
</feature>
<dbReference type="HAMAP" id="MF_00197">
    <property type="entry name" value="DAP_epimerase"/>
    <property type="match status" value="1"/>
</dbReference>
<dbReference type="EC" id="5.1.1.7" evidence="16"/>
<comment type="function">
    <text evidence="16">Catalyzes the stereoinversion of LL-2,6-diaminopimelate (L,L-DAP) to meso-diaminopimelate (meso-DAP), a precursor of L-lysine and an essential component of the bacterial peptidoglycan.</text>
</comment>
<comment type="caution">
    <text evidence="16">Lacks conserved residue(s) required for the propagation of feature annotation.</text>
</comment>
<comment type="subunit">
    <text evidence="17">Composed of two chains; the small (or glutamine) chain promotes the hydrolysis of glutamine to ammonia, which is used by the large (or ammonia) chain to synthesize carbamoyl phosphate. Tetramer of heterodimers (alpha,beta)4.</text>
</comment>
<feature type="domain" description="ATP-grasp" evidence="18">
    <location>
        <begin position="664"/>
        <end position="854"/>
    </location>
</feature>
<dbReference type="SUPFAM" id="SSF56059">
    <property type="entry name" value="Glutathione synthetase ATP-binding domain-like"/>
    <property type="match status" value="2"/>
</dbReference>
<dbReference type="InterPro" id="IPR005479">
    <property type="entry name" value="CPAse_ATP-bd"/>
</dbReference>
<feature type="binding site" evidence="16">
    <location>
        <begin position="1135"/>
        <end position="1136"/>
    </location>
    <ligand>
        <name>substrate</name>
    </ligand>
</feature>
<feature type="binding site" evidence="16">
    <location>
        <position position="1125"/>
    </location>
    <ligand>
        <name>substrate</name>
    </ligand>
</feature>
<feature type="binding site" evidence="17">
    <location>
        <position position="169"/>
    </location>
    <ligand>
        <name>ATP</name>
        <dbReference type="ChEBI" id="CHEBI:30616"/>
        <label>1</label>
    </ligand>
</feature>
<keyword evidence="13" id="KW-0464">Manganese</keyword>
<keyword evidence="9 17" id="KW-0547">Nucleotide-binding</keyword>
<feature type="binding site" evidence="17">
    <location>
        <position position="745"/>
    </location>
    <ligand>
        <name>ATP</name>
        <dbReference type="ChEBI" id="CHEBI:30616"/>
        <label>2</label>
    </ligand>
</feature>
<feature type="binding site" evidence="16">
    <location>
        <position position="1223"/>
    </location>
    <ligand>
        <name>substrate</name>
    </ligand>
</feature>
<comment type="subcellular location">
    <subcellularLocation>
        <location evidence="16">Cytoplasm</location>
    </subcellularLocation>
</comment>
<feature type="binding site" evidence="17">
    <location>
        <position position="176"/>
    </location>
    <ligand>
        <name>ATP</name>
        <dbReference type="ChEBI" id="CHEBI:30616"/>
        <label>1</label>
    </ligand>
</feature>
<feature type="binding site" evidence="17">
    <location>
        <position position="129"/>
    </location>
    <ligand>
        <name>ATP</name>
        <dbReference type="ChEBI" id="CHEBI:30616"/>
        <label>1</label>
    </ligand>
</feature>
<dbReference type="SMART" id="SM01096">
    <property type="entry name" value="CPSase_L_D3"/>
    <property type="match status" value="1"/>
</dbReference>
<keyword evidence="4 17" id="KW-0055">Arginine biosynthesis</keyword>
<dbReference type="OrthoDB" id="9804197at2"/>
<comment type="subunit">
    <text evidence="16">Homodimer.</text>
</comment>
<feature type="binding site" evidence="16">
    <location>
        <position position="1256"/>
    </location>
    <ligand>
        <name>substrate</name>
    </ligand>
</feature>
<dbReference type="Pfam" id="PF01678">
    <property type="entry name" value="DAP_epimerase"/>
    <property type="match status" value="2"/>
</dbReference>
<evidence type="ECO:0000256" key="12">
    <source>
        <dbReference type="ARBA" id="ARBA00022975"/>
    </source>
</evidence>
<dbReference type="SUPFAM" id="SSF48108">
    <property type="entry name" value="Carbamoyl phosphate synthetase, large subunit connection domain"/>
    <property type="match status" value="1"/>
</dbReference>
<feature type="active site" description="Proton acceptor" evidence="16">
    <location>
        <position position="1283"/>
    </location>
</feature>
<keyword evidence="16" id="KW-0457">Lysine biosynthesis</keyword>
<feature type="binding site" evidence="16">
    <location>
        <position position="1074"/>
    </location>
    <ligand>
        <name>substrate</name>
    </ligand>
</feature>
<feature type="binding site" evidence="17">
    <location>
        <position position="208"/>
    </location>
    <ligand>
        <name>ATP</name>
        <dbReference type="ChEBI" id="CHEBI:30616"/>
        <label>1</label>
    </ligand>
</feature>
<dbReference type="GO" id="GO:0005524">
    <property type="term" value="F:ATP binding"/>
    <property type="evidence" value="ECO:0007669"/>
    <property type="project" value="UniProtKB-UniRule"/>
</dbReference>
<evidence type="ECO:0000256" key="2">
    <source>
        <dbReference type="ARBA" id="ARBA00005077"/>
    </source>
</evidence>
<feature type="domain" description="MGS-like" evidence="19">
    <location>
        <begin position="923"/>
        <end position="1061"/>
    </location>
</feature>
<evidence type="ECO:0000256" key="9">
    <source>
        <dbReference type="ARBA" id="ARBA00022741"/>
    </source>
</evidence>
<evidence type="ECO:0000256" key="15">
    <source>
        <dbReference type="ARBA" id="ARBA00048816"/>
    </source>
</evidence>
<keyword evidence="7" id="KW-0479">Metal-binding</keyword>
<comment type="function">
    <text evidence="17">Large subunit of the glutamine-dependent carbamoyl phosphate synthetase (CPSase). CPSase catalyzes the formation of carbamoyl phosphate from the ammonia moiety of glutamine, carbonate, and phosphate donated by ATP, constituting the first step of 2 biosynthetic pathways, one leading to arginine and/or urea and the other to pyrimidine nucleotides. The large subunit (synthetase) binds the substrates ammonia (free or transferred from glutamine from the small subunit), hydrogencarbonate and ATP and carries out an ATP-coupled ligase reaction, activating hydrogencarbonate by forming carboxy phosphate which reacts with ammonia to form carbamoyl phosphate.</text>
</comment>
<feature type="binding site" evidence="17">
    <location>
        <position position="242"/>
    </location>
    <ligand>
        <name>ATP</name>
        <dbReference type="ChEBI" id="CHEBI:30616"/>
        <label>1</label>
    </ligand>
</feature>
<name>A0A3E2B543_9FIRM</name>
<feature type="binding site" evidence="17">
    <location>
        <position position="771"/>
    </location>
    <ligand>
        <name>ATP</name>
        <dbReference type="ChEBI" id="CHEBI:30616"/>
        <label>2</label>
    </ligand>
</feature>
<keyword evidence="12 17" id="KW-0665">Pyrimidine biosynthesis</keyword>
<keyword evidence="11" id="KW-0460">Magnesium</keyword>
<dbReference type="EC" id="6.3.5.5" evidence="17"/>
<dbReference type="Gene3D" id="3.10.310.10">
    <property type="entry name" value="Diaminopimelate Epimerase, Chain A, domain 1"/>
    <property type="match status" value="2"/>
</dbReference>
<dbReference type="SMART" id="SM00851">
    <property type="entry name" value="MGS"/>
    <property type="match status" value="1"/>
</dbReference>
<feature type="binding site" evidence="17">
    <location>
        <position position="300"/>
    </location>
    <ligand>
        <name>Mn(2+)</name>
        <dbReference type="ChEBI" id="CHEBI:29035"/>
        <label>2</label>
    </ligand>
</feature>
<dbReference type="Pfam" id="PF25596">
    <property type="entry name" value="CPSase_L_D1"/>
    <property type="match status" value="2"/>
</dbReference>
<feature type="binding site" evidence="17">
    <location>
        <position position="825"/>
    </location>
    <ligand>
        <name>Mn(2+)</name>
        <dbReference type="ChEBI" id="CHEBI:29035"/>
        <label>3</label>
    </ligand>
</feature>
<dbReference type="InterPro" id="IPR011607">
    <property type="entry name" value="MGS-like_dom"/>
</dbReference>
<reference evidence="20 21" key="1">
    <citation type="submission" date="2018-07" db="EMBL/GenBank/DDBJ databases">
        <title>GABA Modulating Bacteria of the Human Gut Microbiota.</title>
        <authorList>
            <person name="Strandwitz P."/>
            <person name="Kim K.H."/>
            <person name="Terekhova D."/>
            <person name="Liu J.K."/>
            <person name="Sharma A."/>
            <person name="Levering J."/>
            <person name="Mcdonald D."/>
            <person name="Dietrich D."/>
            <person name="Ramadhar T.R."/>
            <person name="Lekbua A."/>
            <person name="Mroue N."/>
            <person name="Liston C."/>
            <person name="Stewart E.J."/>
            <person name="Dubin M.J."/>
            <person name="Zengler K."/>
            <person name="Knight R."/>
            <person name="Gilbert J.A."/>
            <person name="Clardy J."/>
            <person name="Lewis K."/>
        </authorList>
    </citation>
    <scope>NUCLEOTIDE SEQUENCE [LARGE SCALE GENOMIC DNA]</scope>
    <source>
        <strain evidence="20 21">KLE1738</strain>
    </source>
</reference>
<evidence type="ECO:0000313" key="21">
    <source>
        <dbReference type="Proteomes" id="UP000260649"/>
    </source>
</evidence>
<comment type="domain">
    <text evidence="17">The large subunit is composed of 2 ATP-grasp domains that are involved in binding the 2 ATP molecules needed for carbamoyl phosphate synthesis. The N-terminal ATP-grasp domain (referred to as the carboxyphosphate synthetic component) catalyzes the ATP-dependent phosphorylation of hydrogencarbonate to carboxyphosphate and the subsequent nucleophilic attack by ammonia to form a carbamate intermediate. The C-terminal ATP-grasp domain (referred to as the carbamoyl phosphate synthetic component) then catalyzes the phosphorylation of carbamate with the second ATP to form the end product carbamoyl phosphate. The reactive and unstable enzyme intermediates are sequentially channeled from one active site to the next through the interior of the protein over a distance of at least 96 A.</text>
</comment>
<feature type="binding site" evidence="16">
    <location>
        <begin position="1284"/>
        <end position="1285"/>
    </location>
    <ligand>
        <name>substrate</name>
    </ligand>
</feature>
<evidence type="ECO:0000256" key="11">
    <source>
        <dbReference type="ARBA" id="ARBA00022842"/>
    </source>
</evidence>
<feature type="binding site" evidence="17">
    <location>
        <position position="813"/>
    </location>
    <ligand>
        <name>Mg(2+)</name>
        <dbReference type="ChEBI" id="CHEBI:18420"/>
        <label>3</label>
    </ligand>
</feature>
<dbReference type="NCBIfam" id="TIGR01369">
    <property type="entry name" value="CPSaseII_lrg"/>
    <property type="match status" value="1"/>
</dbReference>
<dbReference type="RefSeq" id="WP_117141852.1">
    <property type="nucleotide sequence ID" value="NZ_CAKXKJ010000001.1"/>
</dbReference>
<dbReference type="PANTHER" id="PTHR11405:SF53">
    <property type="entry name" value="CARBAMOYL-PHOSPHATE SYNTHASE [AMMONIA], MITOCHONDRIAL"/>
    <property type="match status" value="1"/>
</dbReference>
<comment type="cofactor">
    <cofactor evidence="17">
        <name>Mg(2+)</name>
        <dbReference type="ChEBI" id="CHEBI:18420"/>
    </cofactor>
    <cofactor evidence="17">
        <name>Mn(2+)</name>
        <dbReference type="ChEBI" id="CHEBI:29035"/>
    </cofactor>
    <text evidence="17">Binds 4 Mg(2+) or Mn(2+) ions per subunit.</text>
</comment>
<dbReference type="GO" id="GO:0004087">
    <property type="term" value="F:carbamoyl-phosphate synthase (ammonia) activity"/>
    <property type="evidence" value="ECO:0007669"/>
    <property type="project" value="UniProtKB-EC"/>
</dbReference>
<feature type="binding site" evidence="17">
    <location>
        <position position="298"/>
    </location>
    <ligand>
        <name>Mg(2+)</name>
        <dbReference type="ChEBI" id="CHEBI:18420"/>
        <label>2</label>
    </ligand>
</feature>
<evidence type="ECO:0000256" key="4">
    <source>
        <dbReference type="ARBA" id="ARBA00022571"/>
    </source>
</evidence>
<dbReference type="Pfam" id="PF02786">
    <property type="entry name" value="CPSase_L_D2"/>
    <property type="match status" value="2"/>
</dbReference>
<dbReference type="GO" id="GO:0009089">
    <property type="term" value="P:lysine biosynthetic process via diaminopimelate"/>
    <property type="evidence" value="ECO:0007669"/>
    <property type="project" value="UniProtKB-UniRule"/>
</dbReference>
<feature type="site" description="Could be important to modulate the pK values of the two catalytic cysteine residues" evidence="16">
    <location>
        <position position="1225"/>
    </location>
</feature>
<dbReference type="Pfam" id="PF02787">
    <property type="entry name" value="CPSase_L_D3"/>
    <property type="match status" value="1"/>
</dbReference>
<feature type="binding site" evidence="17">
    <location>
        <position position="241"/>
    </location>
    <ligand>
        <name>ATP</name>
        <dbReference type="ChEBI" id="CHEBI:30616"/>
        <label>1</label>
    </ligand>
</feature>
<evidence type="ECO:0000259" key="19">
    <source>
        <dbReference type="PROSITE" id="PS51855"/>
    </source>
</evidence>
<dbReference type="InterPro" id="IPR005483">
    <property type="entry name" value="CPSase_dom"/>
</dbReference>
<dbReference type="InterPro" id="IPR058047">
    <property type="entry name" value="CPSase_preATP-grasp"/>
</dbReference>
<dbReference type="FunFam" id="1.10.1030.10:FF:000002">
    <property type="entry name" value="Carbamoyl-phosphate synthase large chain"/>
    <property type="match status" value="1"/>
</dbReference>
<feature type="region of interest" description="Allosteric domain" evidence="17">
    <location>
        <begin position="923"/>
        <end position="1340"/>
    </location>
</feature>
<dbReference type="Proteomes" id="UP000260649">
    <property type="component" value="Unassembled WGS sequence"/>
</dbReference>